<comment type="caution">
    <text evidence="1">The sequence shown here is derived from an EMBL/GenBank/DDBJ whole genome shotgun (WGS) entry which is preliminary data.</text>
</comment>
<name>A0ACB9RMG4_9MYRT</name>
<dbReference type="Proteomes" id="UP001057402">
    <property type="component" value="Chromosome 3"/>
</dbReference>
<gene>
    <name evidence="1" type="ORF">MLD38_006407</name>
</gene>
<proteinExistence type="predicted"/>
<reference evidence="2" key="1">
    <citation type="journal article" date="2023" name="Front. Plant Sci.">
        <title>Chromosomal-level genome assembly of Melastoma candidum provides insights into trichome evolution.</title>
        <authorList>
            <person name="Zhong Y."/>
            <person name="Wu W."/>
            <person name="Sun C."/>
            <person name="Zou P."/>
            <person name="Liu Y."/>
            <person name="Dai S."/>
            <person name="Zhou R."/>
        </authorList>
    </citation>
    <scope>NUCLEOTIDE SEQUENCE [LARGE SCALE GENOMIC DNA]</scope>
</reference>
<organism evidence="1 2">
    <name type="scientific">Melastoma candidum</name>
    <dbReference type="NCBI Taxonomy" id="119954"/>
    <lineage>
        <taxon>Eukaryota</taxon>
        <taxon>Viridiplantae</taxon>
        <taxon>Streptophyta</taxon>
        <taxon>Embryophyta</taxon>
        <taxon>Tracheophyta</taxon>
        <taxon>Spermatophyta</taxon>
        <taxon>Magnoliopsida</taxon>
        <taxon>eudicotyledons</taxon>
        <taxon>Gunneridae</taxon>
        <taxon>Pentapetalae</taxon>
        <taxon>rosids</taxon>
        <taxon>malvids</taxon>
        <taxon>Myrtales</taxon>
        <taxon>Melastomataceae</taxon>
        <taxon>Melastomatoideae</taxon>
        <taxon>Melastomateae</taxon>
        <taxon>Melastoma</taxon>
    </lineage>
</organism>
<evidence type="ECO:0000313" key="2">
    <source>
        <dbReference type="Proteomes" id="UP001057402"/>
    </source>
</evidence>
<accession>A0ACB9RMG4</accession>
<sequence>MVPSDKELEAQLLDAGKKLISPPSSTDQLLPLLDHVEDCLSKVEQSPRKSMQEALSTLQKALVAEELLKHSEPDVQIAVASCISEITRISAPEAPYEDDAMKEVFQLIVSSFGNLSTLSSRSYVKRVSILETVAKVRSCVVMLDLECDSLIIEMFRHFLKEIRDYHEENVFTSMETIMTLVIDESEEITPELLFPVLDSVKKDESYSPMAKKLGEKVLKNCAMKLKPYLREIINSLGANLDDFNAIVASVCSGTNGVAEESNAHIMTEERPVLPLDGPDSVASPHTIVNNGLTSIDKSLGDSSNLKKEEDDGDYAASKQSNNVNRDKQLDNDIVAKVEQQPEQNSEKAGKELSSSAEALNLVNDSMIAEDGSQKKEEQEPDNRSMSPLPPVLPAESEVEAAAAVPSSNTLENESTDTGSKNQNDELPTNSKAHEKGSSKQEDEVEEDEIPSTGLDKSKPEDKEDLSGEVDAAKEGGMNDNSCSAEKTLTAEDSVKDTEATSDSAATKSNQSNKKVNAKPEKRKGISGRIDAEQETAKLPKQGKDALKSSKNSDKKEMVQPLKGSGKGKPCSVETPKGSLKREDTPGKEEGNGAKKDGAALVGSKIKVWWPMDKAFYKGRVVDFDAVTKKHRILYFDGDVEVLSLRKERWEIIKDNSRDEDEGEESESSDASLERPPKSAKLKATQSATKQGKLVSTPKQIVGVSSSSTLKGGTATSAANHKSKEGSKASDLGGESSFRTPEGGQKSIDTSLEKVDKSKDKDASTSSKVMKPKGDVSGPKDPLKSKHVNLETSGKSKSKQESNSNPVGKLLKSPGKSGSRDGPSKVKPSPAKSEDSEATDEEEEEDSPTVAPPSKKARKLSGSSSASTGRGGKSGRGKKRRRGA</sequence>
<keyword evidence="2" id="KW-1185">Reference proteome</keyword>
<dbReference type="EMBL" id="CM042882">
    <property type="protein sequence ID" value="KAI4380188.1"/>
    <property type="molecule type" value="Genomic_DNA"/>
</dbReference>
<evidence type="ECO:0000313" key="1">
    <source>
        <dbReference type="EMBL" id="KAI4380188.1"/>
    </source>
</evidence>
<protein>
    <submittedName>
        <fullName evidence="1">Uncharacterized protein</fullName>
    </submittedName>
</protein>